<accession>A0A3B0SMB3</accession>
<keyword evidence="3 5" id="KW-1133">Transmembrane helix</keyword>
<dbReference type="CDD" id="cd10432">
    <property type="entry name" value="BI-1-like_bacterial"/>
    <property type="match status" value="1"/>
</dbReference>
<dbReference type="PANTHER" id="PTHR23291:SF50">
    <property type="entry name" value="PROTEIN LIFEGUARD 4"/>
    <property type="match status" value="1"/>
</dbReference>
<feature type="transmembrane region" description="Helical" evidence="5">
    <location>
        <begin position="62"/>
        <end position="80"/>
    </location>
</feature>
<dbReference type="AlphaFoldDB" id="A0A3B0SMB3"/>
<keyword evidence="2 5" id="KW-0812">Transmembrane</keyword>
<feature type="transmembrane region" description="Helical" evidence="5">
    <location>
        <begin position="171"/>
        <end position="190"/>
    </location>
</feature>
<feature type="transmembrane region" description="Helical" evidence="5">
    <location>
        <begin position="148"/>
        <end position="165"/>
    </location>
</feature>
<evidence type="ECO:0000313" key="6">
    <source>
        <dbReference type="EMBL" id="VAW01839.1"/>
    </source>
</evidence>
<reference evidence="6" key="1">
    <citation type="submission" date="2018-06" db="EMBL/GenBank/DDBJ databases">
        <authorList>
            <person name="Zhirakovskaya E."/>
        </authorList>
    </citation>
    <scope>NUCLEOTIDE SEQUENCE</scope>
</reference>
<dbReference type="InterPro" id="IPR006214">
    <property type="entry name" value="Bax_inhibitor_1-related"/>
</dbReference>
<comment type="subcellular location">
    <subcellularLocation>
        <location evidence="1">Membrane</location>
        <topology evidence="1">Multi-pass membrane protein</topology>
    </subcellularLocation>
</comment>
<dbReference type="EMBL" id="UOEE01000327">
    <property type="protein sequence ID" value="VAW01839.1"/>
    <property type="molecule type" value="Genomic_DNA"/>
</dbReference>
<evidence type="ECO:0000256" key="1">
    <source>
        <dbReference type="ARBA" id="ARBA00004141"/>
    </source>
</evidence>
<feature type="transmembrane region" description="Helical" evidence="5">
    <location>
        <begin position="21"/>
        <end position="47"/>
    </location>
</feature>
<protein>
    <submittedName>
        <fullName evidence="6">FIG005935: membrane protein</fullName>
    </submittedName>
</protein>
<evidence type="ECO:0000256" key="3">
    <source>
        <dbReference type="ARBA" id="ARBA00022989"/>
    </source>
</evidence>
<feature type="transmembrane region" description="Helical" evidence="5">
    <location>
        <begin position="92"/>
        <end position="111"/>
    </location>
</feature>
<gene>
    <name evidence="6" type="ORF">MNBD_ALPHA06-275</name>
</gene>
<evidence type="ECO:0000256" key="2">
    <source>
        <dbReference type="ARBA" id="ARBA00022692"/>
    </source>
</evidence>
<dbReference type="GO" id="GO:0005886">
    <property type="term" value="C:plasma membrane"/>
    <property type="evidence" value="ECO:0007669"/>
    <property type="project" value="TreeGrafter"/>
</dbReference>
<dbReference type="PANTHER" id="PTHR23291">
    <property type="entry name" value="BAX INHIBITOR-RELATED"/>
    <property type="match status" value="1"/>
</dbReference>
<name>A0A3B0SMB3_9ZZZZ</name>
<sequence length="239" mass="26358">MENQYRATSQVQSMDMSTDQGLRTFMLGIYNHMMVAMGITGAVAYFASQSADLMRLMYGPSPLRFVVMFAPLAFVFFLSARIYKMSPGAARAWFYVFAATMGLSISWIFQVYTGMNITKVFFMTAVMFGGTSLYGYTTKKDISGWGSFLIMGVIGIIIASVVNLFLGSSAIQFAVSVLGLLIFAGLTAYDTQRLKHTYYSIASDASMAARVSIMGALSLYINFLNMFMFLLSLFGGSRN</sequence>
<evidence type="ECO:0000256" key="4">
    <source>
        <dbReference type="ARBA" id="ARBA00023136"/>
    </source>
</evidence>
<dbReference type="Pfam" id="PF01027">
    <property type="entry name" value="Bax1-I"/>
    <property type="match status" value="1"/>
</dbReference>
<keyword evidence="4 5" id="KW-0472">Membrane</keyword>
<proteinExistence type="predicted"/>
<organism evidence="6">
    <name type="scientific">hydrothermal vent metagenome</name>
    <dbReference type="NCBI Taxonomy" id="652676"/>
    <lineage>
        <taxon>unclassified sequences</taxon>
        <taxon>metagenomes</taxon>
        <taxon>ecological metagenomes</taxon>
    </lineage>
</organism>
<evidence type="ECO:0000256" key="5">
    <source>
        <dbReference type="SAM" id="Phobius"/>
    </source>
</evidence>
<feature type="transmembrane region" description="Helical" evidence="5">
    <location>
        <begin position="211"/>
        <end position="234"/>
    </location>
</feature>
<feature type="transmembrane region" description="Helical" evidence="5">
    <location>
        <begin position="117"/>
        <end position="136"/>
    </location>
</feature>